<comment type="caution">
    <text evidence="2">The sequence shown here is derived from an EMBL/GenBank/DDBJ whole genome shotgun (WGS) entry which is preliminary data.</text>
</comment>
<keyword evidence="1" id="KW-0472">Membrane</keyword>
<dbReference type="RefSeq" id="WP_132429148.1">
    <property type="nucleotide sequence ID" value="NZ_SMFZ01000002.1"/>
</dbReference>
<evidence type="ECO:0000256" key="1">
    <source>
        <dbReference type="SAM" id="Phobius"/>
    </source>
</evidence>
<accession>A0A4R1HHW2</accession>
<evidence type="ECO:0000313" key="2">
    <source>
        <dbReference type="EMBL" id="TCK20413.1"/>
    </source>
</evidence>
<protein>
    <submittedName>
        <fullName evidence="2">Uncharacterized protein</fullName>
    </submittedName>
</protein>
<keyword evidence="1" id="KW-1133">Transmembrane helix</keyword>
<reference evidence="2 3" key="1">
    <citation type="submission" date="2019-03" db="EMBL/GenBank/DDBJ databases">
        <title>Sequencing the genomes of 1000 actinobacteria strains.</title>
        <authorList>
            <person name="Klenk H.-P."/>
        </authorList>
    </citation>
    <scope>NUCLEOTIDE SEQUENCE [LARGE SCALE GENOMIC DNA]</scope>
    <source>
        <strain evidence="2 3">DSM 44969</strain>
    </source>
</reference>
<dbReference type="AlphaFoldDB" id="A0A4R1HHW2"/>
<dbReference type="Proteomes" id="UP000295560">
    <property type="component" value="Unassembled WGS sequence"/>
</dbReference>
<proteinExistence type="predicted"/>
<organism evidence="2 3">
    <name type="scientific">Pseudonocardia endophytica</name>
    <dbReference type="NCBI Taxonomy" id="401976"/>
    <lineage>
        <taxon>Bacteria</taxon>
        <taxon>Bacillati</taxon>
        <taxon>Actinomycetota</taxon>
        <taxon>Actinomycetes</taxon>
        <taxon>Pseudonocardiales</taxon>
        <taxon>Pseudonocardiaceae</taxon>
        <taxon>Pseudonocardia</taxon>
    </lineage>
</organism>
<keyword evidence="1" id="KW-0812">Transmembrane</keyword>
<dbReference type="EMBL" id="SMFZ01000002">
    <property type="protein sequence ID" value="TCK20413.1"/>
    <property type="molecule type" value="Genomic_DNA"/>
</dbReference>
<evidence type="ECO:0000313" key="3">
    <source>
        <dbReference type="Proteomes" id="UP000295560"/>
    </source>
</evidence>
<sequence>MGILATLIALAGLLAALGHVGYLGMLSNAARKKGASGAEIAQRTKSRMPVAVGASGVALLGLLITSGGFFADVIGILLAVGGGVVGYRGLRQEQERYRTP</sequence>
<keyword evidence="3" id="KW-1185">Reference proteome</keyword>
<name>A0A4R1HHW2_PSEEN</name>
<gene>
    <name evidence="2" type="ORF">EV378_4372</name>
</gene>
<feature type="transmembrane region" description="Helical" evidence="1">
    <location>
        <begin position="57"/>
        <end position="87"/>
    </location>
</feature>